<feature type="transmembrane region" description="Helical" evidence="1">
    <location>
        <begin position="21"/>
        <end position="39"/>
    </location>
</feature>
<reference evidence="2 3" key="1">
    <citation type="submission" date="2018-10" db="EMBL/GenBank/DDBJ databases">
        <title>Comamonadaceae CDC group NO-1 genome sequencing and assembly.</title>
        <authorList>
            <person name="Bernier A.-M."/>
            <person name="Bernard K."/>
        </authorList>
    </citation>
    <scope>NUCLEOTIDE SEQUENCE [LARGE SCALE GENOMIC DNA]</scope>
    <source>
        <strain evidence="2 3">NML970147</strain>
    </source>
</reference>
<dbReference type="AlphaFoldDB" id="A0A3M6Q8S9"/>
<feature type="transmembrane region" description="Helical" evidence="1">
    <location>
        <begin position="45"/>
        <end position="62"/>
    </location>
</feature>
<evidence type="ECO:0000313" key="3">
    <source>
        <dbReference type="Proteomes" id="UP000267521"/>
    </source>
</evidence>
<keyword evidence="1" id="KW-0812">Transmembrane</keyword>
<proteinExistence type="predicted"/>
<dbReference type="EMBL" id="RDQM01000004">
    <property type="protein sequence ID" value="RMW99577.1"/>
    <property type="molecule type" value="Genomic_DNA"/>
</dbReference>
<dbReference type="Proteomes" id="UP000267521">
    <property type="component" value="Unassembled WGS sequence"/>
</dbReference>
<keyword evidence="1" id="KW-1133">Transmembrane helix</keyword>
<keyword evidence="1" id="KW-0472">Membrane</keyword>
<organism evidence="2 3">
    <name type="scientific">Allofranklinella schreckenbergeri</name>
    <dbReference type="NCBI Taxonomy" id="1076744"/>
    <lineage>
        <taxon>Bacteria</taxon>
        <taxon>Pseudomonadati</taxon>
        <taxon>Pseudomonadota</taxon>
        <taxon>Betaproteobacteria</taxon>
        <taxon>Burkholderiales</taxon>
        <taxon>Comamonadaceae</taxon>
        <taxon>Allofranklinella</taxon>
    </lineage>
</organism>
<accession>A0A3M6Q8S9</accession>
<gene>
    <name evidence="2" type="ORF">EBQ26_04290</name>
</gene>
<sequence length="63" mass="6532">MGTLAVAFALAGLWRQEHWRAVMLALALGVGGIAFHGVYTLASAILPLIALLLLIGAFLGMLG</sequence>
<protein>
    <submittedName>
        <fullName evidence="2">Uncharacterized protein</fullName>
    </submittedName>
</protein>
<comment type="caution">
    <text evidence="2">The sequence shown here is derived from an EMBL/GenBank/DDBJ whole genome shotgun (WGS) entry which is preliminary data.</text>
</comment>
<name>A0A3M6Q8S9_9BURK</name>
<evidence type="ECO:0000256" key="1">
    <source>
        <dbReference type="SAM" id="Phobius"/>
    </source>
</evidence>
<evidence type="ECO:0000313" key="2">
    <source>
        <dbReference type="EMBL" id="RMW99577.1"/>
    </source>
</evidence>